<feature type="domain" description="YhcG N-terminal" evidence="2">
    <location>
        <begin position="19"/>
        <end position="153"/>
    </location>
</feature>
<dbReference type="Proteomes" id="UP000005402">
    <property type="component" value="Unassembled WGS sequence"/>
</dbReference>
<evidence type="ECO:0000313" key="4">
    <source>
        <dbReference type="Proteomes" id="UP000005402"/>
    </source>
</evidence>
<dbReference type="EMBL" id="AGEC02000019">
    <property type="protein sequence ID" value="EHO10244.1"/>
    <property type="molecule type" value="Genomic_DNA"/>
</dbReference>
<gene>
    <name evidence="3" type="ORF">HMPREF9712_01349</name>
</gene>
<keyword evidence="4" id="KW-1185">Reference proteome</keyword>
<dbReference type="PANTHER" id="PTHR30547">
    <property type="entry name" value="UNCHARACTERIZED PROTEIN YHCG-RELATED"/>
    <property type="match status" value="1"/>
</dbReference>
<organism evidence="3 4">
    <name type="scientific">Myroides odoratimimus CCUG 10230</name>
    <dbReference type="NCBI Taxonomy" id="883150"/>
    <lineage>
        <taxon>Bacteria</taxon>
        <taxon>Pseudomonadati</taxon>
        <taxon>Bacteroidota</taxon>
        <taxon>Flavobacteriia</taxon>
        <taxon>Flavobacteriales</taxon>
        <taxon>Flavobacteriaceae</taxon>
        <taxon>Myroides</taxon>
    </lineage>
</organism>
<protein>
    <recommendedName>
        <fullName evidence="5">DUF1016 domain-containing protein</fullName>
    </recommendedName>
</protein>
<name>A0ABP2NBW0_9FLAO</name>
<dbReference type="InterPro" id="IPR053148">
    <property type="entry name" value="PD-DEXK-like_domain"/>
</dbReference>
<evidence type="ECO:0000313" key="3">
    <source>
        <dbReference type="EMBL" id="EHO10244.1"/>
    </source>
</evidence>
<reference evidence="3" key="1">
    <citation type="submission" date="2012-07" db="EMBL/GenBank/DDBJ databases">
        <title>The Genome Sequence of Myroides odoratimimus CCUG 10230.</title>
        <authorList>
            <consortium name="The Broad Institute Genome Sequencing Platform"/>
            <person name="Earl A."/>
            <person name="Ward D."/>
            <person name="Feldgarden M."/>
            <person name="Gevers D."/>
            <person name="Huys G."/>
            <person name="Walker B."/>
            <person name="Young S.K."/>
            <person name="Zeng Q."/>
            <person name="Gargeya S."/>
            <person name="Fitzgerald M."/>
            <person name="Haas B."/>
            <person name="Abouelleil A."/>
            <person name="Alvarado L."/>
            <person name="Arachchi H.M."/>
            <person name="Berlin A.M."/>
            <person name="Chapman S.B."/>
            <person name="Goldberg J."/>
            <person name="Griggs A."/>
            <person name="Gujja S."/>
            <person name="Hansen M."/>
            <person name="Howarth C."/>
            <person name="Imamovic A."/>
            <person name="Larimer J."/>
            <person name="McCowen C."/>
            <person name="Montmayeur A."/>
            <person name="Murphy C."/>
            <person name="Neiman D."/>
            <person name="Pearson M."/>
            <person name="Priest M."/>
            <person name="Roberts A."/>
            <person name="Saif S."/>
            <person name="Shea T."/>
            <person name="Sisk P."/>
            <person name="Sykes S."/>
            <person name="Wortman J."/>
            <person name="Nusbaum C."/>
            <person name="Birren B."/>
        </authorList>
    </citation>
    <scope>NUCLEOTIDE SEQUENCE [LARGE SCALE GENOMIC DNA]</scope>
    <source>
        <strain evidence="3">CCUG 10230</strain>
    </source>
</reference>
<evidence type="ECO:0000259" key="2">
    <source>
        <dbReference type="Pfam" id="PF17761"/>
    </source>
</evidence>
<dbReference type="InterPro" id="IPR041527">
    <property type="entry name" value="YhcG_N"/>
</dbReference>
<dbReference type="Pfam" id="PF06250">
    <property type="entry name" value="YhcG_C"/>
    <property type="match status" value="1"/>
</dbReference>
<accession>A0ABP2NBW0</accession>
<comment type="caution">
    <text evidence="3">The sequence shown here is derived from an EMBL/GenBank/DDBJ whole genome shotgun (WGS) entry which is preliminary data.</text>
</comment>
<proteinExistence type="predicted"/>
<feature type="domain" description="YhcG PDDEXK nuclease" evidence="1">
    <location>
        <begin position="177"/>
        <end position="328"/>
    </location>
</feature>
<dbReference type="Pfam" id="PF17761">
    <property type="entry name" value="DUF1016_N"/>
    <property type="match status" value="1"/>
</dbReference>
<dbReference type="Gene3D" id="3.40.1350.10">
    <property type="match status" value="1"/>
</dbReference>
<dbReference type="InterPro" id="IPR011856">
    <property type="entry name" value="tRNA_endonuc-like_dom_sf"/>
</dbReference>
<evidence type="ECO:0000259" key="1">
    <source>
        <dbReference type="Pfam" id="PF06250"/>
    </source>
</evidence>
<evidence type="ECO:0008006" key="5">
    <source>
        <dbReference type="Google" id="ProtNLM"/>
    </source>
</evidence>
<dbReference type="InterPro" id="IPR009362">
    <property type="entry name" value="YhcG_C"/>
</dbReference>
<dbReference type="PANTHER" id="PTHR30547:SF5">
    <property type="entry name" value="NUCLEASE YHCG-RELATED"/>
    <property type="match status" value="1"/>
</dbReference>
<sequence length="346" mass="41096">MLNVDEYLSMLINQSIITDIKAIIAQSKDKAIRAVDHQRTLMYWHIGKRIFEEEQEGKERADYGTFLIKYLSEQLQPEFGSGFSTRQINLYRQFYRTFENVHTLYAQLSWSQYKLLLSVDSQDKREFYIAETIKNNWTVRQLERQIYSSLYERLLLSNDKESVLAVAKNEKQPSDAKEIIKDPMYLEFLGLKRETSYYERDLESAIITHLQEFLLELGNGFSFVARQKRIHIEGDEFFVDLVFYNRILQCFVIIEIKTTKLTHQDIGQLQMYVNYYDRIEKLPYENPTIGILLCANKNDAVVKFTLPENQKQIIASQYELYLPSEQQLLEEVNKELESFEEREDKK</sequence>